<organism evidence="1 2">
    <name type="scientific">Vibrio nigripulchritudo SOn1</name>
    <dbReference type="NCBI Taxonomy" id="1238450"/>
    <lineage>
        <taxon>Bacteria</taxon>
        <taxon>Pseudomonadati</taxon>
        <taxon>Pseudomonadota</taxon>
        <taxon>Gammaproteobacteria</taxon>
        <taxon>Vibrionales</taxon>
        <taxon>Vibrionaceae</taxon>
        <taxon>Vibrio</taxon>
    </lineage>
</organism>
<proteinExistence type="predicted"/>
<sequence length="42" mass="4443">MQQLDFIFGVPVFGAKFGVGLGDALRDVGVDRKVPVPGNVVQ</sequence>
<comment type="caution">
    <text evidence="1">The sequence shown here is derived from an EMBL/GenBank/DDBJ whole genome shotgun (WGS) entry which is preliminary data.</text>
</comment>
<dbReference type="Proteomes" id="UP000018211">
    <property type="component" value="Unassembled WGS sequence"/>
</dbReference>
<dbReference type="EMBL" id="CAOF01000085">
    <property type="protein sequence ID" value="CCO46335.1"/>
    <property type="molecule type" value="Genomic_DNA"/>
</dbReference>
<protein>
    <submittedName>
        <fullName evidence="1">Uncharacterized protein</fullName>
    </submittedName>
</protein>
<reference evidence="1 2" key="1">
    <citation type="journal article" date="2013" name="ISME J.">
        <title>Comparative genomics of pathogenic lineages of Vibrio nigripulchritudo identifies virulence-associated traits.</title>
        <authorList>
            <person name="Goudenege D."/>
            <person name="Labreuche Y."/>
            <person name="Krin E."/>
            <person name="Ansquer D."/>
            <person name="Mangenot S."/>
            <person name="Calteau A."/>
            <person name="Medigue C."/>
            <person name="Mazel D."/>
            <person name="Polz M.F."/>
            <person name="Le Roux F."/>
        </authorList>
    </citation>
    <scope>NUCLEOTIDE SEQUENCE [LARGE SCALE GENOMIC DNA]</scope>
    <source>
        <strain evidence="1 2">SOn1</strain>
    </source>
</reference>
<evidence type="ECO:0000313" key="2">
    <source>
        <dbReference type="Proteomes" id="UP000018211"/>
    </source>
</evidence>
<accession>A0AAV2VNW1</accession>
<evidence type="ECO:0000313" key="1">
    <source>
        <dbReference type="EMBL" id="CCO46335.1"/>
    </source>
</evidence>
<dbReference type="AlphaFoldDB" id="A0AAV2VNW1"/>
<gene>
    <name evidence="1" type="ORF">VIBNISOn1_1750007</name>
</gene>
<name>A0AAV2VNW1_9VIBR</name>